<proteinExistence type="predicted"/>
<name>A0A6H5IFB4_9HYME</name>
<dbReference type="AlphaFoldDB" id="A0A6H5IFB4"/>
<accession>A0A6H5IFB4</accession>
<gene>
    <name evidence="1" type="ORF">TBRA_LOCUS8495</name>
</gene>
<evidence type="ECO:0000313" key="2">
    <source>
        <dbReference type="Proteomes" id="UP000479190"/>
    </source>
</evidence>
<sequence>MKNHLIMMTKKEKKKPRKSFLHRMTNDESPCRRISNKTSNLKWNLDIVVKYTPRIIDGQNIVNERFHQFDRVGWFSITFPYANNFWITSVYIGWSVLLQTLHWICFYNRRAGCGTIDLAFELFAEDVGLASEDQLRSQNSTIYPHREQHLVAVLEKSIAEPLSRAEVVRDVRRYSRTICPVKKCRLHANSLKEEIVLTRFRAREYQTAVRDLLGTFCNLNRLLDYVNYRSSRPSTGGSSMSSSARSSTASTRSSGICWRRCHLGRTAAQDGVKDEVNTSTTYCSGIVGAVDVHQPSFGYNLSLHLVVLTVNARLILNLFYQDDNGANRFPKIVSMPSSSWLSCSSSCHQYSDGSSG</sequence>
<organism evidence="1 2">
    <name type="scientific">Trichogramma brassicae</name>
    <dbReference type="NCBI Taxonomy" id="86971"/>
    <lineage>
        <taxon>Eukaryota</taxon>
        <taxon>Metazoa</taxon>
        <taxon>Ecdysozoa</taxon>
        <taxon>Arthropoda</taxon>
        <taxon>Hexapoda</taxon>
        <taxon>Insecta</taxon>
        <taxon>Pterygota</taxon>
        <taxon>Neoptera</taxon>
        <taxon>Endopterygota</taxon>
        <taxon>Hymenoptera</taxon>
        <taxon>Apocrita</taxon>
        <taxon>Proctotrupomorpha</taxon>
        <taxon>Chalcidoidea</taxon>
        <taxon>Trichogrammatidae</taxon>
        <taxon>Trichogramma</taxon>
    </lineage>
</organism>
<dbReference type="EMBL" id="CADCXV010000824">
    <property type="protein sequence ID" value="CAB0036635.1"/>
    <property type="molecule type" value="Genomic_DNA"/>
</dbReference>
<evidence type="ECO:0000313" key="1">
    <source>
        <dbReference type="EMBL" id="CAB0036635.1"/>
    </source>
</evidence>
<dbReference type="Proteomes" id="UP000479190">
    <property type="component" value="Unassembled WGS sequence"/>
</dbReference>
<protein>
    <submittedName>
        <fullName evidence="1">Uncharacterized protein</fullName>
    </submittedName>
</protein>
<reference evidence="1 2" key="1">
    <citation type="submission" date="2020-02" db="EMBL/GenBank/DDBJ databases">
        <authorList>
            <person name="Ferguson B K."/>
        </authorList>
    </citation>
    <scope>NUCLEOTIDE SEQUENCE [LARGE SCALE GENOMIC DNA]</scope>
</reference>
<keyword evidence="2" id="KW-1185">Reference proteome</keyword>